<dbReference type="GO" id="GO:0005737">
    <property type="term" value="C:cytoplasm"/>
    <property type="evidence" value="ECO:0007669"/>
    <property type="project" value="UniProtKB-SubCell"/>
</dbReference>
<evidence type="ECO:0000256" key="2">
    <source>
        <dbReference type="ARBA" id="ARBA00016956"/>
    </source>
</evidence>
<dbReference type="InterPro" id="IPR001816">
    <property type="entry name" value="Transl_elong_EFTs/EF1B"/>
</dbReference>
<evidence type="ECO:0000256" key="6">
    <source>
        <dbReference type="RuleBase" id="RU000642"/>
    </source>
</evidence>
<comment type="caution">
    <text evidence="9">The sequence shown here is derived from an EMBL/GenBank/DDBJ whole genome shotgun (WGS) entry which is preliminary data.</text>
</comment>
<evidence type="ECO:0000256" key="4">
    <source>
        <dbReference type="ARBA" id="ARBA00022917"/>
    </source>
</evidence>
<dbReference type="GO" id="GO:0003746">
    <property type="term" value="F:translation elongation factor activity"/>
    <property type="evidence" value="ECO:0007669"/>
    <property type="project" value="UniProtKB-UniRule"/>
</dbReference>
<keyword evidence="5" id="KW-0963">Cytoplasm</keyword>
<dbReference type="InterPro" id="IPR036402">
    <property type="entry name" value="EF-Ts_dimer_sf"/>
</dbReference>
<dbReference type="Proteomes" id="UP000290657">
    <property type="component" value="Unassembled WGS sequence"/>
</dbReference>
<evidence type="ECO:0000256" key="7">
    <source>
        <dbReference type="RuleBase" id="RU000643"/>
    </source>
</evidence>
<sequence length="350" mass="38257">MAGATPKLIKELREKTGAGMLDCKNALNETEGDLEKAIQALREAGLSKAAKKAGNVAAEGLISILVSDDNKTATMTEINSQTDFVAKNDNFIKLTQDITAHVQATGAAETEELKKTTINGQNFEEFLNEKIATIGENIVARKMVTLSTDTGVINGYVHATGKVGVLLAATCDEAAKEKAIPLLKNIAMHASAMKPVVISYENLDPEFVEAENRAIVAEIEAENDELARLGKPLKKIPAFVSKSQLTMEALEQAEEEFKKELQASGKPEKIWDKILPGQMERFVQDNTELDRRLALLSQSYVMDDKLTVEQAIAEVDKSIQIVEYVRFELGEGIEKKEEDFAAEVAAQMGK</sequence>
<dbReference type="InterPro" id="IPR018101">
    <property type="entry name" value="Transl_elong_Ts_CS"/>
</dbReference>
<feature type="domain" description="Translation elongation factor EFTs/EF1B dimerisation" evidence="8">
    <location>
        <begin position="73"/>
        <end position="223"/>
    </location>
</feature>
<evidence type="ECO:0000259" key="8">
    <source>
        <dbReference type="Pfam" id="PF00889"/>
    </source>
</evidence>
<dbReference type="CDD" id="cd14275">
    <property type="entry name" value="UBA_EF-Ts"/>
    <property type="match status" value="1"/>
</dbReference>
<dbReference type="SUPFAM" id="SSF46934">
    <property type="entry name" value="UBA-like"/>
    <property type="match status" value="1"/>
</dbReference>
<dbReference type="RefSeq" id="WP_128994648.1">
    <property type="nucleotide sequence ID" value="NZ_PDKN01000001.1"/>
</dbReference>
<dbReference type="NCBIfam" id="TIGR00116">
    <property type="entry name" value="tsf"/>
    <property type="match status" value="1"/>
</dbReference>
<feature type="region of interest" description="Involved in Mg(2+) ion dislocation from EF-Tu" evidence="5">
    <location>
        <begin position="82"/>
        <end position="85"/>
    </location>
</feature>
<name>A0A4Q0XTU5_9BACT</name>
<dbReference type="PANTHER" id="PTHR11741:SF0">
    <property type="entry name" value="ELONGATION FACTOR TS, MITOCHONDRIAL"/>
    <property type="match status" value="1"/>
</dbReference>
<dbReference type="PROSITE" id="PS01127">
    <property type="entry name" value="EF_TS_2"/>
    <property type="match status" value="1"/>
</dbReference>
<dbReference type="PROSITE" id="PS01126">
    <property type="entry name" value="EF_TS_1"/>
    <property type="match status" value="1"/>
</dbReference>
<feature type="domain" description="Translation elongation factor EFTs/EF1B dimerisation" evidence="8">
    <location>
        <begin position="237"/>
        <end position="331"/>
    </location>
</feature>
<evidence type="ECO:0000313" key="10">
    <source>
        <dbReference type="Proteomes" id="UP000290657"/>
    </source>
</evidence>
<evidence type="ECO:0000256" key="5">
    <source>
        <dbReference type="HAMAP-Rule" id="MF_00050"/>
    </source>
</evidence>
<comment type="function">
    <text evidence="5 6">Associates with the EF-Tu.GDP complex and induces the exchange of GDP to GTP. It remains bound to the aminoacyl-tRNA.EF-Tu.GTP complex up to the GTP hydrolysis stage on the ribosome.</text>
</comment>
<dbReference type="SUPFAM" id="SSF54713">
    <property type="entry name" value="Elongation factor Ts (EF-Ts), dimerisation domain"/>
    <property type="match status" value="3"/>
</dbReference>
<keyword evidence="3 5" id="KW-0251">Elongation factor</keyword>
<organism evidence="9 10">
    <name type="scientific">Candidatus Marinarcus aquaticus</name>
    <dbReference type="NCBI Taxonomy" id="2044504"/>
    <lineage>
        <taxon>Bacteria</taxon>
        <taxon>Pseudomonadati</taxon>
        <taxon>Campylobacterota</taxon>
        <taxon>Epsilonproteobacteria</taxon>
        <taxon>Campylobacterales</taxon>
        <taxon>Arcobacteraceae</taxon>
        <taxon>Candidatus Marinarcus</taxon>
    </lineage>
</organism>
<dbReference type="HAMAP" id="MF_00050">
    <property type="entry name" value="EF_Ts"/>
    <property type="match status" value="1"/>
</dbReference>
<evidence type="ECO:0000256" key="3">
    <source>
        <dbReference type="ARBA" id="ARBA00022768"/>
    </source>
</evidence>
<dbReference type="FunFam" id="1.10.8.10:FF:000001">
    <property type="entry name" value="Elongation factor Ts"/>
    <property type="match status" value="1"/>
</dbReference>
<keyword evidence="4 5" id="KW-0648">Protein biosynthesis</keyword>
<proteinExistence type="inferred from homology"/>
<dbReference type="Pfam" id="PF00889">
    <property type="entry name" value="EF_TS"/>
    <property type="match status" value="2"/>
</dbReference>
<dbReference type="AlphaFoldDB" id="A0A4Q0XTU5"/>
<dbReference type="InterPro" id="IPR009060">
    <property type="entry name" value="UBA-like_sf"/>
</dbReference>
<reference evidence="9 10" key="1">
    <citation type="submission" date="2017-10" db="EMBL/GenBank/DDBJ databases">
        <title>Genomics of the genus Arcobacter.</title>
        <authorList>
            <person name="Perez-Cataluna A."/>
            <person name="Figueras M.J."/>
        </authorList>
    </citation>
    <scope>NUCLEOTIDE SEQUENCE [LARGE SCALE GENOMIC DNA]</scope>
    <source>
        <strain evidence="9 10">CECT 8987</strain>
    </source>
</reference>
<protein>
    <recommendedName>
        <fullName evidence="2 5">Elongation factor Ts</fullName>
        <shortName evidence="5">EF-Ts</shortName>
    </recommendedName>
</protein>
<evidence type="ECO:0000313" key="9">
    <source>
        <dbReference type="EMBL" id="RXJ60513.1"/>
    </source>
</evidence>
<comment type="similarity">
    <text evidence="1 5 6">Belongs to the EF-Ts family.</text>
</comment>
<dbReference type="InterPro" id="IPR014039">
    <property type="entry name" value="Transl_elong_EFTs/EF1B_dimer"/>
</dbReference>
<dbReference type="Gene3D" id="1.10.8.10">
    <property type="entry name" value="DNA helicase RuvA subunit, C-terminal domain"/>
    <property type="match status" value="1"/>
</dbReference>
<dbReference type="PANTHER" id="PTHR11741">
    <property type="entry name" value="ELONGATION FACTOR TS"/>
    <property type="match status" value="1"/>
</dbReference>
<dbReference type="Gene3D" id="1.10.286.20">
    <property type="match status" value="1"/>
</dbReference>
<gene>
    <name evidence="5" type="primary">tsf</name>
    <name evidence="9" type="ORF">CRV04_00415</name>
</gene>
<dbReference type="EMBL" id="PDKN01000001">
    <property type="protein sequence ID" value="RXJ60513.1"/>
    <property type="molecule type" value="Genomic_DNA"/>
</dbReference>
<dbReference type="OrthoDB" id="9808348at2"/>
<dbReference type="Gene3D" id="3.30.479.20">
    <property type="entry name" value="Elongation factor Ts, dimerisation domain"/>
    <property type="match status" value="2"/>
</dbReference>
<accession>A0A4Q0XTU5</accession>
<evidence type="ECO:0000256" key="1">
    <source>
        <dbReference type="ARBA" id="ARBA00005532"/>
    </source>
</evidence>
<keyword evidence="10" id="KW-1185">Reference proteome</keyword>
<comment type="subcellular location">
    <subcellularLocation>
        <location evidence="5 7">Cytoplasm</location>
    </subcellularLocation>
</comment>